<dbReference type="OrthoDB" id="2087213at2"/>
<dbReference type="Proteomes" id="UP000474104">
    <property type="component" value="Unassembled WGS sequence"/>
</dbReference>
<accession>A0A9X5H4U6</accession>
<sequence>MRIEEIALRQEISQMLNEAGVNKTTLKEMVTEVLQEEVSKACQRAVNENDVNSAIARRVDYKFGEIVREIMKDEIRKRIKKIFNSLIISVDIVNKDGQVEVSENE</sequence>
<evidence type="ECO:0000313" key="2">
    <source>
        <dbReference type="Proteomes" id="UP000474104"/>
    </source>
</evidence>
<comment type="caution">
    <text evidence="1">The sequence shown here is derived from an EMBL/GenBank/DDBJ whole genome shotgun (WGS) entry which is preliminary data.</text>
</comment>
<protein>
    <submittedName>
        <fullName evidence="1">Uncharacterized protein</fullName>
    </submittedName>
</protein>
<organism evidence="1 2">
    <name type="scientific">Schaedlerella arabinosiphila</name>
    <dbReference type="NCBI Taxonomy" id="2044587"/>
    <lineage>
        <taxon>Bacteria</taxon>
        <taxon>Bacillati</taxon>
        <taxon>Bacillota</taxon>
        <taxon>Clostridia</taxon>
        <taxon>Lachnospirales</taxon>
        <taxon>Lachnospiraceae</taxon>
        <taxon>Schaedlerella</taxon>
    </lineage>
</organism>
<gene>
    <name evidence="1" type="ORF">FMM80_00535</name>
</gene>
<proteinExistence type="predicted"/>
<dbReference type="AlphaFoldDB" id="A0A9X5H4U6"/>
<dbReference type="RefSeq" id="WP_004068490.1">
    <property type="nucleotide sequence ID" value="NZ_VIRB01000003.1"/>
</dbReference>
<reference evidence="1 2" key="1">
    <citation type="submission" date="2019-07" db="EMBL/GenBank/DDBJ databases">
        <title>Draft genome sequences of 15 bacterial species constituting the stable defined intestinal microbiota of the GM15 gnotobiotic mouse model.</title>
        <authorList>
            <person name="Elie C."/>
            <person name="Mathieu A."/>
            <person name="Saliou A."/>
            <person name="Darnaud M."/>
            <person name="Leulier F."/>
            <person name="Tamellini A."/>
        </authorList>
    </citation>
    <scope>NUCLEOTIDE SEQUENCE [LARGE SCALE GENOMIC DNA]</scope>
    <source>
        <strain evidence="2">ASF 502</strain>
    </source>
</reference>
<name>A0A9X5H4U6_9FIRM</name>
<evidence type="ECO:0000313" key="1">
    <source>
        <dbReference type="EMBL" id="NDO67300.1"/>
    </source>
</evidence>
<dbReference type="EMBL" id="VIRB01000003">
    <property type="protein sequence ID" value="NDO67300.1"/>
    <property type="molecule type" value="Genomic_DNA"/>
</dbReference>